<sequence length="265" mass="29112">MVHVTDKGPRRFVLVRGLGREAGHWHTFDRDLRESFASAIVERHDLPGNGELWHEPSPISTADMAADLRRRVWAQDRQPPILIGVSLGAMVCLDWLRRWPSDAVVGLVAINTSVGGISRPWERLRIVGLLDTLAALATRDPIARERAILALTTTGHASNDELARQHAAIYRARPIARRNVLRQSLAAARFRASSLATPTPILLLNSARDRMVAASCSRAIAAASHAQLAVHPRAGHDLTLDDPSWCVAQIAQWLTPSSRGCTLRT</sequence>
<gene>
    <name evidence="2" type="primary">rutD</name>
    <name evidence="2" type="ORF">ENSA7_14730</name>
</gene>
<dbReference type="SUPFAM" id="SSF53474">
    <property type="entry name" value="alpha/beta-Hydrolases"/>
    <property type="match status" value="1"/>
</dbReference>
<dbReference type="InterPro" id="IPR000073">
    <property type="entry name" value="AB_hydrolase_1"/>
</dbReference>
<evidence type="ECO:0000259" key="1">
    <source>
        <dbReference type="Pfam" id="PF12697"/>
    </source>
</evidence>
<proteinExistence type="predicted"/>
<dbReference type="Pfam" id="PF12697">
    <property type="entry name" value="Abhydrolase_6"/>
    <property type="match status" value="1"/>
</dbReference>
<dbReference type="EC" id="3.5.1.-" evidence="2"/>
<dbReference type="InterPro" id="IPR029058">
    <property type="entry name" value="AB_hydrolase_fold"/>
</dbReference>
<dbReference type="PANTHER" id="PTHR43194:SF5">
    <property type="entry name" value="PIMELOYL-[ACYL-CARRIER PROTEIN] METHYL ESTER ESTERASE"/>
    <property type="match status" value="1"/>
</dbReference>
<dbReference type="InterPro" id="IPR050228">
    <property type="entry name" value="Carboxylesterase_BioH"/>
</dbReference>
<feature type="domain" description="AB hydrolase-1" evidence="1">
    <location>
        <begin position="12"/>
        <end position="248"/>
    </location>
</feature>
<protein>
    <submittedName>
        <fullName evidence="2">Putative aminoacrylate hydrolase RutD</fullName>
        <ecNumber evidence="2">3.5.1.-</ecNumber>
    </submittedName>
</protein>
<name>A0A2S9YUQ5_9BACT</name>
<dbReference type="AlphaFoldDB" id="A0A2S9YUQ5"/>
<evidence type="ECO:0000313" key="2">
    <source>
        <dbReference type="EMBL" id="PRQ08841.1"/>
    </source>
</evidence>
<comment type="caution">
    <text evidence="2">The sequence shown here is derived from an EMBL/GenBank/DDBJ whole genome shotgun (WGS) entry which is preliminary data.</text>
</comment>
<dbReference type="EMBL" id="PVNL01000035">
    <property type="protein sequence ID" value="PRQ08841.1"/>
    <property type="molecule type" value="Genomic_DNA"/>
</dbReference>
<accession>A0A2S9YUQ5</accession>
<dbReference type="GO" id="GO:0016787">
    <property type="term" value="F:hydrolase activity"/>
    <property type="evidence" value="ECO:0007669"/>
    <property type="project" value="UniProtKB-KW"/>
</dbReference>
<evidence type="ECO:0000313" key="3">
    <source>
        <dbReference type="Proteomes" id="UP000238823"/>
    </source>
</evidence>
<dbReference type="Gene3D" id="3.40.50.1820">
    <property type="entry name" value="alpha/beta hydrolase"/>
    <property type="match status" value="1"/>
</dbReference>
<reference evidence="2 3" key="1">
    <citation type="submission" date="2018-03" db="EMBL/GenBank/DDBJ databases">
        <title>Draft Genome Sequences of the Obligatory Marine Myxobacteria Enhygromyxa salina SWB007.</title>
        <authorList>
            <person name="Poehlein A."/>
            <person name="Moghaddam J.A."/>
            <person name="Harms H."/>
            <person name="Alanjari M."/>
            <person name="Koenig G.M."/>
            <person name="Daniel R."/>
            <person name="Schaeberle T.F."/>
        </authorList>
    </citation>
    <scope>NUCLEOTIDE SEQUENCE [LARGE SCALE GENOMIC DNA]</scope>
    <source>
        <strain evidence="2 3">SWB007</strain>
    </source>
</reference>
<dbReference type="Proteomes" id="UP000238823">
    <property type="component" value="Unassembled WGS sequence"/>
</dbReference>
<organism evidence="2 3">
    <name type="scientific">Enhygromyxa salina</name>
    <dbReference type="NCBI Taxonomy" id="215803"/>
    <lineage>
        <taxon>Bacteria</taxon>
        <taxon>Pseudomonadati</taxon>
        <taxon>Myxococcota</taxon>
        <taxon>Polyangia</taxon>
        <taxon>Nannocystales</taxon>
        <taxon>Nannocystaceae</taxon>
        <taxon>Enhygromyxa</taxon>
    </lineage>
</organism>
<keyword evidence="2" id="KW-0378">Hydrolase</keyword>
<dbReference type="PANTHER" id="PTHR43194">
    <property type="entry name" value="HYDROLASE ALPHA/BETA FOLD FAMILY"/>
    <property type="match status" value="1"/>
</dbReference>